<dbReference type="UniPathway" id="UPA00282"/>
<dbReference type="GO" id="GO:0019432">
    <property type="term" value="P:triglyceride biosynthetic process"/>
    <property type="evidence" value="ECO:0007669"/>
    <property type="project" value="UniProtKB-UniPathway"/>
</dbReference>
<dbReference type="GO" id="GO:0051701">
    <property type="term" value="P:biological process involved in interaction with host"/>
    <property type="evidence" value="ECO:0007669"/>
    <property type="project" value="TreeGrafter"/>
</dbReference>
<evidence type="ECO:0000256" key="7">
    <source>
        <dbReference type="ARBA" id="ARBA00022798"/>
    </source>
</evidence>
<evidence type="ECO:0000256" key="2">
    <source>
        <dbReference type="ARBA" id="ARBA00005189"/>
    </source>
</evidence>
<keyword evidence="9 11" id="KW-0012">Acyltransferase</keyword>
<feature type="domain" description="O-acyltransferase WSD1-like N-terminal" evidence="12">
    <location>
        <begin position="24"/>
        <end position="288"/>
    </location>
</feature>
<organism evidence="14 15">
    <name type="scientific">Nocardia donostiensis</name>
    <dbReference type="NCBI Taxonomy" id="1538463"/>
    <lineage>
        <taxon>Bacteria</taxon>
        <taxon>Bacillati</taxon>
        <taxon>Actinomycetota</taxon>
        <taxon>Actinomycetes</taxon>
        <taxon>Mycobacteriales</taxon>
        <taxon>Nocardiaceae</taxon>
        <taxon>Nocardia</taxon>
    </lineage>
</organism>
<evidence type="ECO:0000256" key="8">
    <source>
        <dbReference type="ARBA" id="ARBA00023098"/>
    </source>
</evidence>
<proteinExistence type="inferred from homology"/>
<dbReference type="GO" id="GO:0006071">
    <property type="term" value="P:glycerol metabolic process"/>
    <property type="evidence" value="ECO:0007669"/>
    <property type="project" value="UniProtKB-KW"/>
</dbReference>
<dbReference type="GO" id="GO:0071731">
    <property type="term" value="P:response to nitric oxide"/>
    <property type="evidence" value="ECO:0007669"/>
    <property type="project" value="TreeGrafter"/>
</dbReference>
<comment type="caution">
    <text evidence="14">The sequence shown here is derived from an EMBL/GenBank/DDBJ whole genome shotgun (WGS) entry which is preliminary data.</text>
</comment>
<keyword evidence="5 11" id="KW-0444">Lipid biosynthesis</keyword>
<comment type="catalytic activity">
    <reaction evidence="10 11">
        <text>an acyl-CoA + a 1,2-diacyl-sn-glycerol = a triacyl-sn-glycerol + CoA</text>
        <dbReference type="Rhea" id="RHEA:10868"/>
        <dbReference type="ChEBI" id="CHEBI:17815"/>
        <dbReference type="ChEBI" id="CHEBI:57287"/>
        <dbReference type="ChEBI" id="CHEBI:58342"/>
        <dbReference type="ChEBI" id="CHEBI:64615"/>
        <dbReference type="EC" id="2.3.1.20"/>
    </reaction>
</comment>
<dbReference type="STRING" id="1538463.B0T36_07480"/>
<dbReference type="InterPro" id="IPR045034">
    <property type="entry name" value="O-acyltransferase_WSD1-like"/>
</dbReference>
<dbReference type="InterPro" id="IPR004255">
    <property type="entry name" value="O-acyltransferase_WSD1_N"/>
</dbReference>
<dbReference type="Pfam" id="PF03007">
    <property type="entry name" value="WS_DGAT_cat"/>
    <property type="match status" value="1"/>
</dbReference>
<dbReference type="RefSeq" id="WP_077114960.1">
    <property type="nucleotide sequence ID" value="NZ_LOKT01000004.1"/>
</dbReference>
<evidence type="ECO:0000259" key="13">
    <source>
        <dbReference type="Pfam" id="PF06974"/>
    </source>
</evidence>
<evidence type="ECO:0000256" key="5">
    <source>
        <dbReference type="ARBA" id="ARBA00022516"/>
    </source>
</evidence>
<dbReference type="NCBIfam" id="TIGR02946">
    <property type="entry name" value="acyl_WS_DGAT"/>
    <property type="match status" value="1"/>
</dbReference>
<evidence type="ECO:0000256" key="11">
    <source>
        <dbReference type="RuleBase" id="RU361241"/>
    </source>
</evidence>
<dbReference type="GO" id="GO:0001666">
    <property type="term" value="P:response to hypoxia"/>
    <property type="evidence" value="ECO:0007669"/>
    <property type="project" value="TreeGrafter"/>
</dbReference>
<evidence type="ECO:0000256" key="10">
    <source>
        <dbReference type="ARBA" id="ARBA00048109"/>
    </source>
</evidence>
<evidence type="ECO:0000259" key="12">
    <source>
        <dbReference type="Pfam" id="PF03007"/>
    </source>
</evidence>
<keyword evidence="8 11" id="KW-0443">Lipid metabolism</keyword>
<dbReference type="InterPro" id="IPR009721">
    <property type="entry name" value="O-acyltransferase_WSD1_C"/>
</dbReference>
<dbReference type="PANTHER" id="PTHR31650:SF1">
    <property type="entry name" value="WAX ESTER SYNTHASE_DIACYLGLYCEROL ACYLTRANSFERASE 4-RELATED"/>
    <property type="match status" value="1"/>
</dbReference>
<gene>
    <name evidence="14" type="ORF">B0T46_03385</name>
</gene>
<reference evidence="14 15" key="1">
    <citation type="journal article" date="2016" name="Antonie Van Leeuwenhoek">
        <title>Nocardia donostiensis sp. nov., isolated from human respiratory specimens.</title>
        <authorList>
            <person name="Ercibengoa M."/>
            <person name="Bell M."/>
            <person name="Marimon J.M."/>
            <person name="Humrighouse B."/>
            <person name="Klenk H.P."/>
            <person name="Potter G."/>
            <person name="Perez-Trallero E."/>
        </authorList>
    </citation>
    <scope>NUCLEOTIDE SEQUENCE [LARGE SCALE GENOMIC DNA]</scope>
    <source>
        <strain evidence="14 15">X1655</strain>
    </source>
</reference>
<keyword evidence="7 11" id="KW-0319">Glycerol metabolism</keyword>
<evidence type="ECO:0000256" key="6">
    <source>
        <dbReference type="ARBA" id="ARBA00022679"/>
    </source>
</evidence>
<feature type="domain" description="O-acyltransferase WSD1 C-terminal" evidence="13">
    <location>
        <begin position="329"/>
        <end position="479"/>
    </location>
</feature>
<name>A0A1V2TLB1_9NOCA</name>
<dbReference type="GO" id="GO:0004144">
    <property type="term" value="F:diacylglycerol O-acyltransferase activity"/>
    <property type="evidence" value="ECO:0007669"/>
    <property type="project" value="UniProtKB-EC"/>
</dbReference>
<dbReference type="OrthoDB" id="4506402at2"/>
<comment type="pathway">
    <text evidence="1 11">Glycerolipid metabolism; triacylglycerol biosynthesis.</text>
</comment>
<dbReference type="Proteomes" id="UP000188836">
    <property type="component" value="Unassembled WGS sequence"/>
</dbReference>
<evidence type="ECO:0000256" key="9">
    <source>
        <dbReference type="ARBA" id="ARBA00023315"/>
    </source>
</evidence>
<protein>
    <recommendedName>
        <fullName evidence="4 11">Diacylglycerol O-acyltransferase</fullName>
        <ecNumber evidence="4 11">2.3.1.20</ecNumber>
    </recommendedName>
</protein>
<dbReference type="EMBL" id="MUMY01000002">
    <property type="protein sequence ID" value="ONM50141.1"/>
    <property type="molecule type" value="Genomic_DNA"/>
</dbReference>
<accession>A0A1V2TLB1</accession>
<dbReference type="EC" id="2.3.1.20" evidence="4 11"/>
<evidence type="ECO:0000256" key="1">
    <source>
        <dbReference type="ARBA" id="ARBA00004771"/>
    </source>
</evidence>
<dbReference type="Pfam" id="PF06974">
    <property type="entry name" value="WS_DGAT_C"/>
    <property type="match status" value="1"/>
</dbReference>
<sequence length="488" mass="53527">MSTNIIGAASGEELQVTQVTIEQLQPRDAVFVYDEFDRHPSNIVAVYVFDAADAAEPVDAPRIVSWVSARLGYAQLFRRRLRRVPLDLDLPYWVPDTAFDVGKHVLIGEPESGWDEVRRRLGDIAAQRLDLALPPWQIHVFPRVHGVPGAPGAAATIMVLKFHHSACDGVATRELELKLFGGGACPPAAADGAPVWSAPPVFARAVGVFPYRFARFVAGVRRTRSAAQAVRRRVDADRIHEPSRWRPATRFNRRIGSGPTVGLVTIPLPEVLTAKARCADHVTVNDVMLTIVSGALAAYLAENGELPAESLAAMVPMSMRGIADWNSANQLCQMSVDLHTDIADPHDRLMRIRRSVRWEKQRNSDDAVLRRESRVQTSPAWLLRLAGWARAQQPYDNLARVPLNNTTISNVAPVGNGLAFCGAPLIRVFGVLPTLDGDGLRHLITSQGDEIVISYSVDPAMMPDPDHYGELLLRSFRELVDALQAGGS</sequence>
<dbReference type="AlphaFoldDB" id="A0A1V2TLB1"/>
<comment type="pathway">
    <text evidence="2">Lipid metabolism.</text>
</comment>
<keyword evidence="15" id="KW-1185">Reference proteome</keyword>
<evidence type="ECO:0000313" key="14">
    <source>
        <dbReference type="EMBL" id="ONM50141.1"/>
    </source>
</evidence>
<evidence type="ECO:0000313" key="15">
    <source>
        <dbReference type="Proteomes" id="UP000188836"/>
    </source>
</evidence>
<evidence type="ECO:0000256" key="3">
    <source>
        <dbReference type="ARBA" id="ARBA00009587"/>
    </source>
</evidence>
<dbReference type="PANTHER" id="PTHR31650">
    <property type="entry name" value="O-ACYLTRANSFERASE (WSD1-LIKE) FAMILY PROTEIN"/>
    <property type="match status" value="1"/>
</dbReference>
<dbReference type="InterPro" id="IPR014292">
    <property type="entry name" value="Acyl_transf_WS/DGAT"/>
</dbReference>
<evidence type="ECO:0000256" key="4">
    <source>
        <dbReference type="ARBA" id="ARBA00013244"/>
    </source>
</evidence>
<comment type="similarity">
    <text evidence="3 11">Belongs to the long-chain O-acyltransferase family.</text>
</comment>
<keyword evidence="6 11" id="KW-0808">Transferase</keyword>
<dbReference type="SUPFAM" id="SSF52777">
    <property type="entry name" value="CoA-dependent acyltransferases"/>
    <property type="match status" value="1"/>
</dbReference>
<dbReference type="GO" id="GO:0005886">
    <property type="term" value="C:plasma membrane"/>
    <property type="evidence" value="ECO:0007669"/>
    <property type="project" value="TreeGrafter"/>
</dbReference>